<evidence type="ECO:0000313" key="3">
    <source>
        <dbReference type="Proteomes" id="UP000054018"/>
    </source>
</evidence>
<reference evidence="2 3" key="1">
    <citation type="submission" date="2014-04" db="EMBL/GenBank/DDBJ databases">
        <authorList>
            <consortium name="DOE Joint Genome Institute"/>
            <person name="Kuo A."/>
            <person name="Kohler A."/>
            <person name="Costa M.D."/>
            <person name="Nagy L.G."/>
            <person name="Floudas D."/>
            <person name="Copeland A."/>
            <person name="Barry K.W."/>
            <person name="Cichocki N."/>
            <person name="Veneault-Fourrey C."/>
            <person name="LaButti K."/>
            <person name="Lindquist E.A."/>
            <person name="Lipzen A."/>
            <person name="Lundell T."/>
            <person name="Morin E."/>
            <person name="Murat C."/>
            <person name="Sun H."/>
            <person name="Tunlid A."/>
            <person name="Henrissat B."/>
            <person name="Grigoriev I.V."/>
            <person name="Hibbett D.S."/>
            <person name="Martin F."/>
            <person name="Nordberg H.P."/>
            <person name="Cantor M.N."/>
            <person name="Hua S.X."/>
        </authorList>
    </citation>
    <scope>NUCLEOTIDE SEQUENCE [LARGE SCALE GENOMIC DNA]</scope>
    <source>
        <strain evidence="2 3">441</strain>
    </source>
</reference>
<organism evidence="2 3">
    <name type="scientific">Pisolithus microcarpus 441</name>
    <dbReference type="NCBI Taxonomy" id="765257"/>
    <lineage>
        <taxon>Eukaryota</taxon>
        <taxon>Fungi</taxon>
        <taxon>Dikarya</taxon>
        <taxon>Basidiomycota</taxon>
        <taxon>Agaricomycotina</taxon>
        <taxon>Agaricomycetes</taxon>
        <taxon>Agaricomycetidae</taxon>
        <taxon>Boletales</taxon>
        <taxon>Sclerodermatineae</taxon>
        <taxon>Pisolithaceae</taxon>
        <taxon>Pisolithus</taxon>
    </lineage>
</organism>
<feature type="chain" id="PRO_5002206506" evidence="1">
    <location>
        <begin position="26"/>
        <end position="175"/>
    </location>
</feature>
<feature type="signal peptide" evidence="1">
    <location>
        <begin position="1"/>
        <end position="25"/>
    </location>
</feature>
<accession>A0A0C9ZG24</accession>
<keyword evidence="1" id="KW-0732">Signal</keyword>
<evidence type="ECO:0000256" key="1">
    <source>
        <dbReference type="SAM" id="SignalP"/>
    </source>
</evidence>
<reference evidence="3" key="2">
    <citation type="submission" date="2015-01" db="EMBL/GenBank/DDBJ databases">
        <title>Evolutionary Origins and Diversification of the Mycorrhizal Mutualists.</title>
        <authorList>
            <consortium name="DOE Joint Genome Institute"/>
            <consortium name="Mycorrhizal Genomics Consortium"/>
            <person name="Kohler A."/>
            <person name="Kuo A."/>
            <person name="Nagy L.G."/>
            <person name="Floudas D."/>
            <person name="Copeland A."/>
            <person name="Barry K.W."/>
            <person name="Cichocki N."/>
            <person name="Veneault-Fourrey C."/>
            <person name="LaButti K."/>
            <person name="Lindquist E.A."/>
            <person name="Lipzen A."/>
            <person name="Lundell T."/>
            <person name="Morin E."/>
            <person name="Murat C."/>
            <person name="Riley R."/>
            <person name="Ohm R."/>
            <person name="Sun H."/>
            <person name="Tunlid A."/>
            <person name="Henrissat B."/>
            <person name="Grigoriev I.V."/>
            <person name="Hibbett D.S."/>
            <person name="Martin F."/>
        </authorList>
    </citation>
    <scope>NUCLEOTIDE SEQUENCE [LARGE SCALE GENOMIC DNA]</scope>
    <source>
        <strain evidence="3">441</strain>
    </source>
</reference>
<dbReference type="AlphaFoldDB" id="A0A0C9ZG24"/>
<evidence type="ECO:0000313" key="2">
    <source>
        <dbReference type="EMBL" id="KIK18898.1"/>
    </source>
</evidence>
<gene>
    <name evidence="2" type="ORF">PISMIDRAFT_173702</name>
</gene>
<keyword evidence="3" id="KW-1185">Reference proteome</keyword>
<dbReference type="Proteomes" id="UP000054018">
    <property type="component" value="Unassembled WGS sequence"/>
</dbReference>
<name>A0A0C9ZG24_9AGAM</name>
<proteinExistence type="predicted"/>
<dbReference type="HOGENOM" id="CLU_1533166_0_0_1"/>
<sequence length="175" mass="19393">MCACLGLSRWYHSAAPTICMCLCRAVSLGSAGVYRTAYSYRRRMSSHHYLTLAGLRHHHGYGSGVLWHSYYQSNFWTSPAGVRLMKGYRNTPGSSFLVFSIVARVPHAEEAWAHLPIDDSVILCLMLINEKSCELLLSMGRGPMHGPKYNGNGANILLAAVHMIHGGYCYSPART</sequence>
<protein>
    <submittedName>
        <fullName evidence="2">Uncharacterized protein</fullName>
    </submittedName>
</protein>
<dbReference type="EMBL" id="KN833795">
    <property type="protein sequence ID" value="KIK18898.1"/>
    <property type="molecule type" value="Genomic_DNA"/>
</dbReference>